<gene>
    <name evidence="1" type="ORF">VNI00_006623</name>
</gene>
<evidence type="ECO:0000313" key="1">
    <source>
        <dbReference type="EMBL" id="KAK7047392.1"/>
    </source>
</evidence>
<keyword evidence="2" id="KW-1185">Reference proteome</keyword>
<evidence type="ECO:0000313" key="2">
    <source>
        <dbReference type="Proteomes" id="UP001383192"/>
    </source>
</evidence>
<accession>A0AAW0DAW9</accession>
<dbReference type="EMBL" id="JAYKXP010000020">
    <property type="protein sequence ID" value="KAK7047392.1"/>
    <property type="molecule type" value="Genomic_DNA"/>
</dbReference>
<comment type="caution">
    <text evidence="1">The sequence shown here is derived from an EMBL/GenBank/DDBJ whole genome shotgun (WGS) entry which is preliminary data.</text>
</comment>
<reference evidence="1 2" key="1">
    <citation type="submission" date="2024-01" db="EMBL/GenBank/DDBJ databases">
        <title>A draft genome for a cacao thread blight-causing isolate of Paramarasmius palmivorus.</title>
        <authorList>
            <person name="Baruah I.K."/>
            <person name="Bukari Y."/>
            <person name="Amoako-Attah I."/>
            <person name="Meinhardt L.W."/>
            <person name="Bailey B.A."/>
            <person name="Cohen S.P."/>
        </authorList>
    </citation>
    <scope>NUCLEOTIDE SEQUENCE [LARGE SCALE GENOMIC DNA]</scope>
    <source>
        <strain evidence="1 2">GH-12</strain>
    </source>
</reference>
<proteinExistence type="predicted"/>
<dbReference type="AlphaFoldDB" id="A0AAW0DAW9"/>
<dbReference type="Proteomes" id="UP001383192">
    <property type="component" value="Unassembled WGS sequence"/>
</dbReference>
<organism evidence="1 2">
    <name type="scientific">Paramarasmius palmivorus</name>
    <dbReference type="NCBI Taxonomy" id="297713"/>
    <lineage>
        <taxon>Eukaryota</taxon>
        <taxon>Fungi</taxon>
        <taxon>Dikarya</taxon>
        <taxon>Basidiomycota</taxon>
        <taxon>Agaricomycotina</taxon>
        <taxon>Agaricomycetes</taxon>
        <taxon>Agaricomycetidae</taxon>
        <taxon>Agaricales</taxon>
        <taxon>Marasmiineae</taxon>
        <taxon>Marasmiaceae</taxon>
        <taxon>Paramarasmius</taxon>
    </lineage>
</organism>
<name>A0AAW0DAW9_9AGAR</name>
<protein>
    <submittedName>
        <fullName evidence="1">Uncharacterized protein</fullName>
    </submittedName>
</protein>
<sequence>MDSLQRLYDIAWIQKDRAKLYTPIPNTLSSARSASPPANQRRLSYDGSIIQHFKMRYPSSMDKEWGMLTDSNAAAATHEGETDDESKMVVDSDKAEEDKLLEIDWQTEKEIHLAKQAFIVTGSPGIVIEPPWNVQLSESRIVVAASRRKLRFKWLEKFGMPYYKWIMKPTSLRELVIMNPYQKGRITMEQLYAFAELFGTCARQVYQHAEDPETYRKNLDQSDNDQTSNWIVGVYPGPTRKEPYVAIYTFEILRLAQDRFASEWDQRVWGLFDALRQNPYTRAPAGRILENRLHEALAEGGTWKGTEMTARSGGPKGNKNTYFTDNVFGQRHVWLSLGPGAEISTTEPPKVGRTALTVHRFRSGELDGTLTTGYYCPFSQTYPTFGSSVLDVERETVVIIDYTMLMEHDVKAKGLQFLVENWQKSGYRICYVIITDDRDETKTVDIPILKTYEHVIREKVHICMSKKDLFPNAPADGSSSLRVWGYKPSK</sequence>